<dbReference type="GO" id="GO:0004065">
    <property type="term" value="F:arylsulfatase activity"/>
    <property type="evidence" value="ECO:0007669"/>
    <property type="project" value="TreeGrafter"/>
</dbReference>
<feature type="modified residue" description="3-oxoalanine (Ser)" evidence="3">
    <location>
        <position position="84"/>
    </location>
</feature>
<proteinExistence type="inferred from homology"/>
<evidence type="ECO:0000259" key="5">
    <source>
        <dbReference type="Pfam" id="PF00884"/>
    </source>
</evidence>
<organism evidence="6 7">
    <name type="scientific">Alistipes timonensis JC136</name>
    <dbReference type="NCBI Taxonomy" id="1033731"/>
    <lineage>
        <taxon>Bacteria</taxon>
        <taxon>Pseudomonadati</taxon>
        <taxon>Bacteroidota</taxon>
        <taxon>Bacteroidia</taxon>
        <taxon>Bacteroidales</taxon>
        <taxon>Rikenellaceae</taxon>
        <taxon>Alistipes</taxon>
    </lineage>
</organism>
<feature type="chain" id="PRO_5010234622" evidence="4">
    <location>
        <begin position="22"/>
        <end position="532"/>
    </location>
</feature>
<dbReference type="PANTHER" id="PTHR42693">
    <property type="entry name" value="ARYLSULFATASE FAMILY MEMBER"/>
    <property type="match status" value="1"/>
</dbReference>
<gene>
    <name evidence="6" type="ORF">SAMN05444145_102243</name>
</gene>
<keyword evidence="4" id="KW-0732">Signal</keyword>
<dbReference type="Gene3D" id="3.30.1120.10">
    <property type="match status" value="1"/>
</dbReference>
<evidence type="ECO:0000256" key="3">
    <source>
        <dbReference type="PIRSR" id="PIRSR600917-52"/>
    </source>
</evidence>
<evidence type="ECO:0000313" key="6">
    <source>
        <dbReference type="EMBL" id="SEA24154.1"/>
    </source>
</evidence>
<evidence type="ECO:0000256" key="2">
    <source>
        <dbReference type="ARBA" id="ARBA00022801"/>
    </source>
</evidence>
<dbReference type="CDD" id="cd16025">
    <property type="entry name" value="PAS_like"/>
    <property type="match status" value="1"/>
</dbReference>
<evidence type="ECO:0000313" key="7">
    <source>
        <dbReference type="Proteomes" id="UP000183253"/>
    </source>
</evidence>
<dbReference type="SUPFAM" id="SSF53649">
    <property type="entry name" value="Alkaline phosphatase-like"/>
    <property type="match status" value="1"/>
</dbReference>
<evidence type="ECO:0000256" key="1">
    <source>
        <dbReference type="ARBA" id="ARBA00008779"/>
    </source>
</evidence>
<evidence type="ECO:0000256" key="4">
    <source>
        <dbReference type="SAM" id="SignalP"/>
    </source>
</evidence>
<dbReference type="RefSeq" id="WP_010263264.1">
    <property type="nucleotide sequence ID" value="NZ_CAEG01000012.1"/>
</dbReference>
<feature type="signal peptide" evidence="4">
    <location>
        <begin position="1"/>
        <end position="21"/>
    </location>
</feature>
<dbReference type="STRING" id="1033731.SAMN05444145_102243"/>
<accession>A0A1H3ZLI2</accession>
<reference evidence="6 7" key="1">
    <citation type="submission" date="2016-10" db="EMBL/GenBank/DDBJ databases">
        <authorList>
            <person name="de Groot N.N."/>
        </authorList>
    </citation>
    <scope>NUCLEOTIDE SEQUENCE [LARGE SCALE GENOMIC DNA]</scope>
    <source>
        <strain evidence="6 7">DSM 25383</strain>
    </source>
</reference>
<dbReference type="Pfam" id="PF00884">
    <property type="entry name" value="Sulfatase"/>
    <property type="match status" value="1"/>
</dbReference>
<comment type="PTM">
    <text evidence="3">The conversion to 3-oxoalanine (also known as C-formylglycine, FGly), of a serine or cysteine residue in prokaryotes and of a cysteine residue in eukaryotes, is critical for catalytic activity.</text>
</comment>
<keyword evidence="2" id="KW-0378">Hydrolase</keyword>
<comment type="similarity">
    <text evidence="1">Belongs to the sulfatase family.</text>
</comment>
<name>A0A1H3ZLI2_9BACT</name>
<dbReference type="InterPro" id="IPR050738">
    <property type="entry name" value="Sulfatase"/>
</dbReference>
<dbReference type="AlphaFoldDB" id="A0A1H3ZLI2"/>
<protein>
    <submittedName>
        <fullName evidence="6">Arylsulfatase</fullName>
    </submittedName>
</protein>
<keyword evidence="7" id="KW-1185">Reference proteome</keyword>
<dbReference type="Proteomes" id="UP000183253">
    <property type="component" value="Unassembled WGS sequence"/>
</dbReference>
<sequence length="532" mass="61014">MNKTRFTRLTLFFAASVWWNAAPAQKAAERPRTEQPLPNILLISADDLGWSDIGCYGSEVQTPNLDELARQGVRFTQFHNTSKSYPSRSCLLTGLYAQQNGYFKDARGPLENSVTLGEYLKTAGYTTLWSGKHHGAENPRTRGFDHFYGLRDGACNYFNPGCQRDGEGVPAQKVKNRFWCVEKQTYAPFTPKEKDFYTTDYFTNYALEWLDEYAGSEKPFFLYLAYNAPHDPLMAWPEDIAKYEGKYRDGYEAVRRARYEKQRSMGLIDDRYRLSEATFRKWESLSDEERAVEERKMAVYAAMIDRMDQNIGRVICKLKEQGKFDDTLIIFVSDNGASAEVVELKDSYGEIGSMTCWTSLGPDWANVANTPLRYFKNYSYQGGISAPMIAAWPNGLRNPGRLSDFTGHFIDIMATFVDLAGAPYPEEYKGRRIVPYEGVSLLPVIRDEKPVREKPLFWEWQHGRAVRDGKWKLVKHGSDAPWSLFDMEVDPSETRDLAASHPETVTRMNAMFEAWKKRVSITKAHPHLKKNL</sequence>
<dbReference type="InterPro" id="IPR017850">
    <property type="entry name" value="Alkaline_phosphatase_core_sf"/>
</dbReference>
<dbReference type="PANTHER" id="PTHR42693:SF53">
    <property type="entry name" value="ENDO-4-O-SULFATASE"/>
    <property type="match status" value="1"/>
</dbReference>
<dbReference type="EMBL" id="FNRI01000002">
    <property type="protein sequence ID" value="SEA24154.1"/>
    <property type="molecule type" value="Genomic_DNA"/>
</dbReference>
<feature type="domain" description="Sulfatase N-terminal" evidence="5">
    <location>
        <begin position="38"/>
        <end position="422"/>
    </location>
</feature>
<dbReference type="Gene3D" id="3.40.720.10">
    <property type="entry name" value="Alkaline Phosphatase, subunit A"/>
    <property type="match status" value="1"/>
</dbReference>
<dbReference type="InterPro" id="IPR000917">
    <property type="entry name" value="Sulfatase_N"/>
</dbReference>